<reference evidence="2 3" key="1">
    <citation type="journal article" date="2018" name="Environ. Microbiol.">
        <title>Novel energy conservation strategies and behaviour of Pelotomaculum schinkii driving syntrophic propionate catabolism.</title>
        <authorList>
            <person name="Hidalgo-Ahumada C.A.P."/>
            <person name="Nobu M.K."/>
            <person name="Narihiro T."/>
            <person name="Tamaki H."/>
            <person name="Liu W.T."/>
            <person name="Kamagata Y."/>
            <person name="Stams A.J.M."/>
            <person name="Imachi H."/>
            <person name="Sousa D.Z."/>
        </authorList>
    </citation>
    <scope>NUCLEOTIDE SEQUENCE [LARGE SCALE GENOMIC DNA]</scope>
    <source>
        <strain evidence="2 3">HH</strain>
    </source>
</reference>
<gene>
    <name evidence="2" type="ORF">Psch_00193</name>
</gene>
<name>A0A4Y7RD50_9FIRM</name>
<feature type="transmembrane region" description="Helical" evidence="1">
    <location>
        <begin position="48"/>
        <end position="65"/>
    </location>
</feature>
<dbReference type="AlphaFoldDB" id="A0A4Y7RD50"/>
<dbReference type="NCBIfam" id="NF033218">
    <property type="entry name" value="anchor_AmaP"/>
    <property type="match status" value="1"/>
</dbReference>
<protein>
    <recommendedName>
        <fullName evidence="4">Alkaline shock response membrane anchor protein AmaP</fullName>
    </recommendedName>
</protein>
<accession>A0A4Y7RD50</accession>
<dbReference type="RefSeq" id="WP_190238839.1">
    <property type="nucleotide sequence ID" value="NZ_QFGA01000001.1"/>
</dbReference>
<evidence type="ECO:0000256" key="1">
    <source>
        <dbReference type="SAM" id="Phobius"/>
    </source>
</evidence>
<organism evidence="2 3">
    <name type="scientific">Pelotomaculum schinkii</name>
    <dbReference type="NCBI Taxonomy" id="78350"/>
    <lineage>
        <taxon>Bacteria</taxon>
        <taxon>Bacillati</taxon>
        <taxon>Bacillota</taxon>
        <taxon>Clostridia</taxon>
        <taxon>Eubacteriales</taxon>
        <taxon>Desulfotomaculaceae</taxon>
        <taxon>Pelotomaculum</taxon>
    </lineage>
</organism>
<dbReference type="Proteomes" id="UP000298324">
    <property type="component" value="Unassembled WGS sequence"/>
</dbReference>
<feature type="transmembrane region" description="Helical" evidence="1">
    <location>
        <begin position="7"/>
        <end position="28"/>
    </location>
</feature>
<proteinExistence type="predicted"/>
<evidence type="ECO:0000313" key="2">
    <source>
        <dbReference type="EMBL" id="TEB06661.1"/>
    </source>
</evidence>
<sequence length="177" mass="19839">MGPFDRFLLGVYAFFITVVFVLFSAVMLGWTAPLFLLKEMFYPGQPEIFWPFMALVILAGLRLLWVSLFGKSRGRHVVLTESSLGQVNVSLQAIESLVEKIVSQFSGVREVKPNIIQVPQGIGIKVRVAVTPDVNLPQLSEEIQNRVKSRVMEVTGITVNTIKIMVENISVHKPRVE</sequence>
<evidence type="ECO:0008006" key="4">
    <source>
        <dbReference type="Google" id="ProtNLM"/>
    </source>
</evidence>
<keyword evidence="1" id="KW-0472">Membrane</keyword>
<evidence type="ECO:0000313" key="3">
    <source>
        <dbReference type="Proteomes" id="UP000298324"/>
    </source>
</evidence>
<keyword evidence="1" id="KW-1133">Transmembrane helix</keyword>
<comment type="caution">
    <text evidence="2">The sequence shown here is derived from an EMBL/GenBank/DDBJ whole genome shotgun (WGS) entry which is preliminary data.</text>
</comment>
<keyword evidence="3" id="KW-1185">Reference proteome</keyword>
<keyword evidence="1" id="KW-0812">Transmembrane</keyword>
<dbReference type="EMBL" id="QFGA01000001">
    <property type="protein sequence ID" value="TEB06661.1"/>
    <property type="molecule type" value="Genomic_DNA"/>
</dbReference>